<keyword evidence="1" id="KW-0732">Signal</keyword>
<dbReference type="PROSITE" id="PS51763">
    <property type="entry name" value="CBM10"/>
    <property type="match status" value="2"/>
</dbReference>
<dbReference type="Pfam" id="PF02013">
    <property type="entry name" value="CBM_10"/>
    <property type="match status" value="2"/>
</dbReference>
<keyword evidence="2" id="KW-0677">Repeat</keyword>
<dbReference type="OrthoDB" id="10374560at2759"/>
<dbReference type="EMBL" id="MCOG01000331">
    <property type="protein sequence ID" value="ORY16688.1"/>
    <property type="molecule type" value="Genomic_DNA"/>
</dbReference>
<feature type="non-terminal residue" evidence="5">
    <location>
        <position position="1"/>
    </location>
</feature>
<feature type="non-terminal residue" evidence="5">
    <location>
        <position position="75"/>
    </location>
</feature>
<evidence type="ECO:0000256" key="3">
    <source>
        <dbReference type="ARBA" id="ARBA00022801"/>
    </source>
</evidence>
<organism evidence="5 6">
    <name type="scientific">Neocallimastix californiae</name>
    <dbReference type="NCBI Taxonomy" id="1754190"/>
    <lineage>
        <taxon>Eukaryota</taxon>
        <taxon>Fungi</taxon>
        <taxon>Fungi incertae sedis</taxon>
        <taxon>Chytridiomycota</taxon>
        <taxon>Chytridiomycota incertae sedis</taxon>
        <taxon>Neocallimastigomycetes</taxon>
        <taxon>Neocallimastigales</taxon>
        <taxon>Neocallimastigaceae</taxon>
        <taxon>Neocallimastix</taxon>
    </lineage>
</organism>
<keyword evidence="3" id="KW-0378">Hydrolase</keyword>
<dbReference type="AlphaFoldDB" id="A0A1Y2A2J2"/>
<feature type="domain" description="CBM10" evidence="4">
    <location>
        <begin position="40"/>
        <end position="75"/>
    </location>
</feature>
<protein>
    <recommendedName>
        <fullName evidence="4">CBM10 domain-containing protein</fullName>
    </recommendedName>
</protein>
<dbReference type="Proteomes" id="UP000193920">
    <property type="component" value="Unassembled WGS sequence"/>
</dbReference>
<dbReference type="GO" id="GO:0016787">
    <property type="term" value="F:hydrolase activity"/>
    <property type="evidence" value="ECO:0007669"/>
    <property type="project" value="UniProtKB-KW"/>
</dbReference>
<evidence type="ECO:0000313" key="5">
    <source>
        <dbReference type="EMBL" id="ORY16688.1"/>
    </source>
</evidence>
<evidence type="ECO:0000256" key="1">
    <source>
        <dbReference type="ARBA" id="ARBA00022729"/>
    </source>
</evidence>
<dbReference type="SUPFAM" id="SSF64571">
    <property type="entry name" value="Cellulose docking domain, dockering"/>
    <property type="match status" value="2"/>
</dbReference>
<evidence type="ECO:0000256" key="2">
    <source>
        <dbReference type="ARBA" id="ARBA00022737"/>
    </source>
</evidence>
<accession>A0A1Y2A2J2</accession>
<name>A0A1Y2A2J2_9FUNG</name>
<keyword evidence="6" id="KW-1185">Reference proteome</keyword>
<dbReference type="InterPro" id="IPR009034">
    <property type="entry name" value="Dockerin_dom_fun_sf"/>
</dbReference>
<dbReference type="InterPro" id="IPR002883">
    <property type="entry name" value="CBM10/Dockerin_dom"/>
</dbReference>
<sequence length="75" mass="8395">YPCCSPEITEVIYTDDKGDWGSENGDWCLIFNSSQSSEPECPFQDYPCCADQNTNVVATDDTGSWGFENGDWCHI</sequence>
<evidence type="ECO:0000313" key="6">
    <source>
        <dbReference type="Proteomes" id="UP000193920"/>
    </source>
</evidence>
<proteinExistence type="predicted"/>
<feature type="domain" description="CBM10" evidence="4">
    <location>
        <begin position="1"/>
        <end position="31"/>
    </location>
</feature>
<dbReference type="Gene3D" id="3.90.1220.10">
    <property type="entry name" value="Cellulose docking domain, dockering"/>
    <property type="match status" value="2"/>
</dbReference>
<gene>
    <name evidence="5" type="ORF">LY90DRAFT_371894</name>
</gene>
<reference evidence="5 6" key="1">
    <citation type="submission" date="2016-08" db="EMBL/GenBank/DDBJ databases">
        <title>A Parts List for Fungal Cellulosomes Revealed by Comparative Genomics.</title>
        <authorList>
            <consortium name="DOE Joint Genome Institute"/>
            <person name="Haitjema C.H."/>
            <person name="Gilmore S.P."/>
            <person name="Henske J.K."/>
            <person name="Solomon K.V."/>
            <person name="De Groot R."/>
            <person name="Kuo A."/>
            <person name="Mondo S.J."/>
            <person name="Salamov A.A."/>
            <person name="Labutti K."/>
            <person name="Zhao Z."/>
            <person name="Chiniquy J."/>
            <person name="Barry K."/>
            <person name="Brewer H.M."/>
            <person name="Purvine S.O."/>
            <person name="Wright A.T."/>
            <person name="Boxma B."/>
            <person name="Van Alen T."/>
            <person name="Hackstein J.H."/>
            <person name="Baker S.E."/>
            <person name="Grigoriev I.V."/>
            <person name="O'Malley M.A."/>
        </authorList>
    </citation>
    <scope>NUCLEOTIDE SEQUENCE [LARGE SCALE GENOMIC DNA]</scope>
    <source>
        <strain evidence="5 6">G1</strain>
    </source>
</reference>
<evidence type="ECO:0000259" key="4">
    <source>
        <dbReference type="PROSITE" id="PS51763"/>
    </source>
</evidence>
<comment type="caution">
    <text evidence="5">The sequence shown here is derived from an EMBL/GenBank/DDBJ whole genome shotgun (WGS) entry which is preliminary data.</text>
</comment>